<dbReference type="Proteomes" id="UP000507470">
    <property type="component" value="Unassembled WGS sequence"/>
</dbReference>
<evidence type="ECO:0000313" key="2">
    <source>
        <dbReference type="EMBL" id="CAC5417877.1"/>
    </source>
</evidence>
<dbReference type="AlphaFoldDB" id="A0A6J8EC54"/>
<organism evidence="2 3">
    <name type="scientific">Mytilus coruscus</name>
    <name type="common">Sea mussel</name>
    <dbReference type="NCBI Taxonomy" id="42192"/>
    <lineage>
        <taxon>Eukaryota</taxon>
        <taxon>Metazoa</taxon>
        <taxon>Spiralia</taxon>
        <taxon>Lophotrochozoa</taxon>
        <taxon>Mollusca</taxon>
        <taxon>Bivalvia</taxon>
        <taxon>Autobranchia</taxon>
        <taxon>Pteriomorphia</taxon>
        <taxon>Mytilida</taxon>
        <taxon>Mytiloidea</taxon>
        <taxon>Mytilidae</taxon>
        <taxon>Mytilinae</taxon>
        <taxon>Mytilus</taxon>
    </lineage>
</organism>
<dbReference type="OrthoDB" id="6150432at2759"/>
<protein>
    <submittedName>
        <fullName evidence="2">Uncharacterized protein</fullName>
    </submittedName>
</protein>
<reference evidence="2 3" key="1">
    <citation type="submission" date="2020-06" db="EMBL/GenBank/DDBJ databases">
        <authorList>
            <person name="Li R."/>
            <person name="Bekaert M."/>
        </authorList>
    </citation>
    <scope>NUCLEOTIDE SEQUENCE [LARGE SCALE GENOMIC DNA]</scope>
    <source>
        <strain evidence="2">Wild</strain>
        <strain evidence="3">wild</strain>
    </source>
</reference>
<evidence type="ECO:0000256" key="1">
    <source>
        <dbReference type="SAM" id="MobiDB-lite"/>
    </source>
</evidence>
<proteinExistence type="predicted"/>
<sequence>MAGYNTIYDSSYGRHHDMDTSGSIKTQRQLQHSLEASKEKIYKIHGNVINILEELEERIQKKNGRQSLPKSSTDYYDHRDKCDDTVDEVVQAQLLALEAVLKGCDPRVKEFLRKELADKTNQWIAVRQHKGVPRDIVDTYAERTLEVITKGKTTHAREFLDSKSKDFIGFSKDDAEMLLHANHKASEVGEKFQKNPELKAKGPDMRTVGEAKTRLTDTSTEMEFN</sequence>
<dbReference type="EMBL" id="CACVKT020008819">
    <property type="protein sequence ID" value="CAC5417876.1"/>
    <property type="molecule type" value="Genomic_DNA"/>
</dbReference>
<feature type="region of interest" description="Disordered" evidence="1">
    <location>
        <begin position="186"/>
        <end position="225"/>
    </location>
</feature>
<feature type="compositionally biased region" description="Basic and acidic residues" evidence="1">
    <location>
        <begin position="186"/>
        <end position="215"/>
    </location>
</feature>
<feature type="compositionally biased region" description="Polar residues" evidence="1">
    <location>
        <begin position="216"/>
        <end position="225"/>
    </location>
</feature>
<name>A0A6J8EC54_MYTCO</name>
<dbReference type="EMBL" id="CACVKT020008819">
    <property type="protein sequence ID" value="CAC5417877.1"/>
    <property type="molecule type" value="Genomic_DNA"/>
</dbReference>
<evidence type="ECO:0000313" key="3">
    <source>
        <dbReference type="Proteomes" id="UP000507470"/>
    </source>
</evidence>
<keyword evidence="3" id="KW-1185">Reference proteome</keyword>
<accession>A0A6J8EC54</accession>
<gene>
    <name evidence="2" type="ORF">MCOR_50353</name>
</gene>